<dbReference type="NCBIfam" id="TIGR02620">
    <property type="entry name" value="cas_VVA1548"/>
    <property type="match status" value="1"/>
</dbReference>
<sequence>MAVWFVSRHVGAIEWMQKQEMHVDHWVTHLDLAQIHPGDIVIGILPLSIVAVLTAHNVRYFALILPQSPSDRGQEHSCEAMFERGAYLQEFHVTASQTGLCL</sequence>
<proteinExistence type="predicted"/>
<reference evidence="2" key="1">
    <citation type="submission" date="2018-05" db="EMBL/GenBank/DDBJ databases">
        <title>Ignatzschineria dubaiensis sp. nov., isolated from necrotic foot tissues of dromedaries (Camelus dromedarius) and associated maggots in Dubai, United Arab Emirates.</title>
        <authorList>
            <person name="Tsang C.C."/>
            <person name="Tang J.Y.M."/>
            <person name="Fong J.Y.H."/>
            <person name="Kinne J."/>
            <person name="Lee H.H."/>
            <person name="Joseph M."/>
            <person name="Jose S."/>
            <person name="Schuster R.K."/>
            <person name="Tang Y."/>
            <person name="Sivakumar S."/>
            <person name="Chen J.H.K."/>
            <person name="Teng J.L.L."/>
            <person name="Lau S.K.P."/>
            <person name="Wernery U."/>
            <person name="Woo P.C.Y."/>
        </authorList>
    </citation>
    <scope>NUCLEOTIDE SEQUENCE [LARGE SCALE GENOMIC DNA]</scope>
    <source>
        <strain evidence="2">KCTC 22644</strain>
    </source>
</reference>
<dbReference type="OrthoDB" id="8548152at2"/>
<protein>
    <submittedName>
        <fullName evidence="1">CRISPR-associated protein Csx16</fullName>
    </submittedName>
</protein>
<name>A0A2U2AEZ5_9GAMM</name>
<dbReference type="InterPro" id="IPR013443">
    <property type="entry name" value="CRISPR-assoc_prot_Csx16"/>
</dbReference>
<dbReference type="RefSeq" id="WP_109189122.1">
    <property type="nucleotide sequence ID" value="NZ_BMYA01000003.1"/>
</dbReference>
<organism evidence="1 2">
    <name type="scientific">Ignatzschineria ureiclastica</name>
    <dbReference type="NCBI Taxonomy" id="472582"/>
    <lineage>
        <taxon>Bacteria</taxon>
        <taxon>Pseudomonadati</taxon>
        <taxon>Pseudomonadota</taxon>
        <taxon>Gammaproteobacteria</taxon>
        <taxon>Cardiobacteriales</taxon>
        <taxon>Ignatzschineriaceae</taxon>
        <taxon>Ignatzschineria</taxon>
    </lineage>
</organism>
<evidence type="ECO:0000313" key="2">
    <source>
        <dbReference type="Proteomes" id="UP000245020"/>
    </source>
</evidence>
<dbReference type="AlphaFoldDB" id="A0A2U2AEZ5"/>
<keyword evidence="2" id="KW-1185">Reference proteome</keyword>
<accession>A0A2U2AEZ5</accession>
<dbReference type="Proteomes" id="UP000245020">
    <property type="component" value="Unassembled WGS sequence"/>
</dbReference>
<dbReference type="Pfam" id="PF09652">
    <property type="entry name" value="Cas_VVA1548"/>
    <property type="match status" value="1"/>
</dbReference>
<evidence type="ECO:0000313" key="1">
    <source>
        <dbReference type="EMBL" id="PWD81225.1"/>
    </source>
</evidence>
<gene>
    <name evidence="1" type="primary">csx16</name>
    <name evidence="1" type="ORF">DC083_04870</name>
</gene>
<comment type="caution">
    <text evidence="1">The sequence shown here is derived from an EMBL/GenBank/DDBJ whole genome shotgun (WGS) entry which is preliminary data.</text>
</comment>
<dbReference type="EMBL" id="QEWQ01000003">
    <property type="protein sequence ID" value="PWD81225.1"/>
    <property type="molecule type" value="Genomic_DNA"/>
</dbReference>